<dbReference type="SUPFAM" id="SSF51735">
    <property type="entry name" value="NAD(P)-binding Rossmann-fold domains"/>
    <property type="match status" value="1"/>
</dbReference>
<dbReference type="InterPro" id="IPR051265">
    <property type="entry name" value="HIBADH-related_NP60_sf"/>
</dbReference>
<evidence type="ECO:0000259" key="6">
    <source>
        <dbReference type="Pfam" id="PF14833"/>
    </source>
</evidence>
<dbReference type="Pfam" id="PF14833">
    <property type="entry name" value="NAD_binding_11"/>
    <property type="match status" value="1"/>
</dbReference>
<proteinExistence type="inferred from homology"/>
<dbReference type="AlphaFoldDB" id="A0A3M8LI44"/>
<dbReference type="RefSeq" id="WP_123045126.1">
    <property type="nucleotide sequence ID" value="NZ_RDSR01000005.1"/>
</dbReference>
<name>A0A3M8LI44_9MICO</name>
<keyword evidence="3" id="KW-0520">NAD</keyword>
<dbReference type="GO" id="GO:0051287">
    <property type="term" value="F:NAD binding"/>
    <property type="evidence" value="ECO:0007669"/>
    <property type="project" value="InterPro"/>
</dbReference>
<evidence type="ECO:0000256" key="3">
    <source>
        <dbReference type="ARBA" id="ARBA00023027"/>
    </source>
</evidence>
<accession>A0A3M8LI44</accession>
<dbReference type="SUPFAM" id="SSF48179">
    <property type="entry name" value="6-phosphogluconate dehydrogenase C-terminal domain-like"/>
    <property type="match status" value="1"/>
</dbReference>
<dbReference type="InterPro" id="IPR015815">
    <property type="entry name" value="HIBADH-related"/>
</dbReference>
<dbReference type="InterPro" id="IPR002204">
    <property type="entry name" value="3-OH-isobutyrate_DH-rel_CS"/>
</dbReference>
<dbReference type="GO" id="GO:0016054">
    <property type="term" value="P:organic acid catabolic process"/>
    <property type="evidence" value="ECO:0007669"/>
    <property type="project" value="UniProtKB-ARBA"/>
</dbReference>
<evidence type="ECO:0000313" key="7">
    <source>
        <dbReference type="EMBL" id="RNE64168.1"/>
    </source>
</evidence>
<dbReference type="GO" id="GO:0050661">
    <property type="term" value="F:NADP binding"/>
    <property type="evidence" value="ECO:0007669"/>
    <property type="project" value="InterPro"/>
</dbReference>
<evidence type="ECO:0000259" key="5">
    <source>
        <dbReference type="Pfam" id="PF03446"/>
    </source>
</evidence>
<comment type="caution">
    <text evidence="7">The sequence shown here is derived from an EMBL/GenBank/DDBJ whole genome shotgun (WGS) entry which is preliminary data.</text>
</comment>
<dbReference type="PIRSF" id="PIRSF000103">
    <property type="entry name" value="HIBADH"/>
    <property type="match status" value="1"/>
</dbReference>
<dbReference type="InterPro" id="IPR029154">
    <property type="entry name" value="HIBADH-like_NADP-bd"/>
</dbReference>
<dbReference type="GO" id="GO:0016491">
    <property type="term" value="F:oxidoreductase activity"/>
    <property type="evidence" value="ECO:0007669"/>
    <property type="project" value="UniProtKB-KW"/>
</dbReference>
<dbReference type="InterPro" id="IPR006115">
    <property type="entry name" value="6PGDH_NADP-bd"/>
</dbReference>
<evidence type="ECO:0000256" key="1">
    <source>
        <dbReference type="ARBA" id="ARBA00009080"/>
    </source>
</evidence>
<dbReference type="Pfam" id="PF03446">
    <property type="entry name" value="NAD_binding_2"/>
    <property type="match status" value="1"/>
</dbReference>
<comment type="similarity">
    <text evidence="1">Belongs to the HIBADH-related family.</text>
</comment>
<dbReference type="EMBL" id="RDSR01000005">
    <property type="protein sequence ID" value="RNE64168.1"/>
    <property type="molecule type" value="Genomic_DNA"/>
</dbReference>
<protein>
    <submittedName>
        <fullName evidence="7">NAD(P)-dependent oxidoreductase</fullName>
    </submittedName>
</protein>
<dbReference type="PROSITE" id="PS00895">
    <property type="entry name" value="3_HYDROXYISOBUT_DH"/>
    <property type="match status" value="1"/>
</dbReference>
<dbReference type="Gene3D" id="1.10.1040.10">
    <property type="entry name" value="N-(1-d-carboxylethyl)-l-norvaline Dehydrogenase, domain 2"/>
    <property type="match status" value="1"/>
</dbReference>
<feature type="active site" evidence="4">
    <location>
        <position position="171"/>
    </location>
</feature>
<sequence length="295" mass="30115">MSSIAFIGLGTMGRGMVSNLLAAGHEVTVWNRTKPAADDPLLAGADHADTAQAAVQGADIVMYCLADDVAVQEVVLAPGGLAETVESPSIVIDLSTIDPETSAAEAAAYAGRGIRFLDAPVFGSKGEAEGGGLWVVAGGDRETFDAVRDVLDALSETVHYMGGSGNGAKMKLVGNLAVAAQLEALGESLTLAKKAGLDLEDVLGVFAVTDFKSPIFDGVGSSVIRGDYSPSFALKLMRKDGRLVKAFAERLGVPVPGTAATVATIERAVEAGWGEENASALIKVLAGDAGVDLAE</sequence>
<dbReference type="PANTHER" id="PTHR43580:SF2">
    <property type="entry name" value="CYTOKINE-LIKE NUCLEAR FACTOR N-PAC"/>
    <property type="match status" value="1"/>
</dbReference>
<organism evidence="7 8">
    <name type="scientific">Cryobacterium tepidiphilum</name>
    <dbReference type="NCBI Taxonomy" id="2486026"/>
    <lineage>
        <taxon>Bacteria</taxon>
        <taxon>Bacillati</taxon>
        <taxon>Actinomycetota</taxon>
        <taxon>Actinomycetes</taxon>
        <taxon>Micrococcales</taxon>
        <taxon>Microbacteriaceae</taxon>
        <taxon>Cryobacterium</taxon>
    </lineage>
</organism>
<evidence type="ECO:0000256" key="4">
    <source>
        <dbReference type="PIRSR" id="PIRSR000103-1"/>
    </source>
</evidence>
<keyword evidence="8" id="KW-1185">Reference proteome</keyword>
<feature type="domain" description="6-phosphogluconate dehydrogenase NADP-binding" evidence="5">
    <location>
        <begin position="3"/>
        <end position="162"/>
    </location>
</feature>
<dbReference type="Proteomes" id="UP000279859">
    <property type="component" value="Unassembled WGS sequence"/>
</dbReference>
<dbReference type="InterPro" id="IPR008927">
    <property type="entry name" value="6-PGluconate_DH-like_C_sf"/>
</dbReference>
<dbReference type="InterPro" id="IPR013328">
    <property type="entry name" value="6PGD_dom2"/>
</dbReference>
<dbReference type="InterPro" id="IPR036291">
    <property type="entry name" value="NAD(P)-bd_dom_sf"/>
</dbReference>
<evidence type="ECO:0000313" key="8">
    <source>
        <dbReference type="Proteomes" id="UP000279859"/>
    </source>
</evidence>
<dbReference type="OrthoDB" id="3185659at2"/>
<evidence type="ECO:0000256" key="2">
    <source>
        <dbReference type="ARBA" id="ARBA00023002"/>
    </source>
</evidence>
<gene>
    <name evidence="7" type="ORF">EEJ31_04685</name>
</gene>
<keyword evidence="2" id="KW-0560">Oxidoreductase</keyword>
<dbReference type="Gene3D" id="3.40.50.720">
    <property type="entry name" value="NAD(P)-binding Rossmann-like Domain"/>
    <property type="match status" value="1"/>
</dbReference>
<reference evidence="7 8" key="1">
    <citation type="submission" date="2018-11" db="EMBL/GenBank/DDBJ databases">
        <title>Cryobacterium sp. nov., isolated from rhizosphere soil of lettuce.</title>
        <authorList>
            <person name="Wang Y."/>
        </authorList>
    </citation>
    <scope>NUCLEOTIDE SEQUENCE [LARGE SCALE GENOMIC DNA]</scope>
    <source>
        <strain evidence="7 8">NEAU-85</strain>
    </source>
</reference>
<feature type="domain" description="3-hydroxyisobutyrate dehydrogenase-like NAD-binding" evidence="6">
    <location>
        <begin position="165"/>
        <end position="285"/>
    </location>
</feature>
<dbReference type="PANTHER" id="PTHR43580">
    <property type="entry name" value="OXIDOREDUCTASE GLYR1-RELATED"/>
    <property type="match status" value="1"/>
</dbReference>